<accession>A0A0A0BLB8</accession>
<keyword evidence="1" id="KW-1133">Transmembrane helix</keyword>
<dbReference type="OrthoDB" id="4325786at2"/>
<keyword evidence="1" id="KW-0812">Transmembrane</keyword>
<evidence type="ECO:0000313" key="3">
    <source>
        <dbReference type="Proteomes" id="UP000029839"/>
    </source>
</evidence>
<feature type="transmembrane region" description="Helical" evidence="1">
    <location>
        <begin position="96"/>
        <end position="116"/>
    </location>
</feature>
<dbReference type="EMBL" id="AXCY01000221">
    <property type="protein sequence ID" value="KGM08492.1"/>
    <property type="molecule type" value="Genomic_DNA"/>
</dbReference>
<feature type="transmembrane region" description="Helical" evidence="1">
    <location>
        <begin position="35"/>
        <end position="56"/>
    </location>
</feature>
<keyword evidence="1" id="KW-0472">Membrane</keyword>
<dbReference type="Proteomes" id="UP000029839">
    <property type="component" value="Unassembled WGS sequence"/>
</dbReference>
<protein>
    <submittedName>
        <fullName evidence="2">Uncharacterized protein</fullName>
    </submittedName>
</protein>
<reference evidence="2 3" key="2">
    <citation type="journal article" date="2015" name="Stand. Genomic Sci.">
        <title>Draft genome sequence of Cellulomonas carbonis T26(T) and comparative analysis of six Cellulomonas genomes.</title>
        <authorList>
            <person name="Zhuang W."/>
            <person name="Zhang S."/>
            <person name="Xia X."/>
            <person name="Wang G."/>
        </authorList>
    </citation>
    <scope>NUCLEOTIDE SEQUENCE [LARGE SCALE GENOMIC DNA]</scope>
    <source>
        <strain evidence="2 3">T26</strain>
    </source>
</reference>
<sequence length="134" mass="13429">MSTVTTVARGLTAAAVLLSAVIHLDLWLLGVRTSALGPAFLLNAVGGLVVALAVLVWRSALPLLAAMAFGAATLGAYVLSLTVGLAGVRNEWGDPLATAAAVAEAAAVLLALGALVTEHRGRTGVRGGRRARPA</sequence>
<gene>
    <name evidence="2" type="ORF">N868_08070</name>
</gene>
<organism evidence="2 3">
    <name type="scientific">Cellulomonas carbonis T26</name>
    <dbReference type="NCBI Taxonomy" id="947969"/>
    <lineage>
        <taxon>Bacteria</taxon>
        <taxon>Bacillati</taxon>
        <taxon>Actinomycetota</taxon>
        <taxon>Actinomycetes</taxon>
        <taxon>Micrococcales</taxon>
        <taxon>Cellulomonadaceae</taxon>
        <taxon>Cellulomonas</taxon>
    </lineage>
</organism>
<reference evidence="2 3" key="1">
    <citation type="submission" date="2013-08" db="EMBL/GenBank/DDBJ databases">
        <title>Genome sequencing of Cellulomonas carbonis T26.</title>
        <authorList>
            <person name="Chen F."/>
            <person name="Li Y."/>
            <person name="Wang G."/>
        </authorList>
    </citation>
    <scope>NUCLEOTIDE SEQUENCE [LARGE SCALE GENOMIC DNA]</scope>
    <source>
        <strain evidence="2 3">T26</strain>
    </source>
</reference>
<evidence type="ECO:0000256" key="1">
    <source>
        <dbReference type="SAM" id="Phobius"/>
    </source>
</evidence>
<name>A0A0A0BLB8_9CELL</name>
<dbReference type="AlphaFoldDB" id="A0A0A0BLB8"/>
<keyword evidence="3" id="KW-1185">Reference proteome</keyword>
<evidence type="ECO:0000313" key="2">
    <source>
        <dbReference type="EMBL" id="KGM08492.1"/>
    </source>
</evidence>
<feature type="transmembrane region" description="Helical" evidence="1">
    <location>
        <begin position="7"/>
        <end position="29"/>
    </location>
</feature>
<feature type="transmembrane region" description="Helical" evidence="1">
    <location>
        <begin position="63"/>
        <end position="84"/>
    </location>
</feature>
<proteinExistence type="predicted"/>
<dbReference type="RefSeq" id="WP_081978977.1">
    <property type="nucleotide sequence ID" value="NZ_AXCY01000221.1"/>
</dbReference>
<comment type="caution">
    <text evidence="2">The sequence shown here is derived from an EMBL/GenBank/DDBJ whole genome shotgun (WGS) entry which is preliminary data.</text>
</comment>